<keyword evidence="2" id="KW-1185">Reference proteome</keyword>
<dbReference type="Proteomes" id="UP000315003">
    <property type="component" value="Chromosome"/>
</dbReference>
<name>A0A517T084_9BACT</name>
<accession>A0A517T084</accession>
<proteinExistence type="predicted"/>
<dbReference type="EMBL" id="CP036272">
    <property type="protein sequence ID" value="QDT61798.1"/>
    <property type="molecule type" value="Genomic_DNA"/>
</dbReference>
<organism evidence="1 2">
    <name type="scientific">Stieleria bergensis</name>
    <dbReference type="NCBI Taxonomy" id="2528025"/>
    <lineage>
        <taxon>Bacteria</taxon>
        <taxon>Pseudomonadati</taxon>
        <taxon>Planctomycetota</taxon>
        <taxon>Planctomycetia</taxon>
        <taxon>Pirellulales</taxon>
        <taxon>Pirellulaceae</taxon>
        <taxon>Stieleria</taxon>
    </lineage>
</organism>
<reference evidence="1 2" key="1">
    <citation type="submission" date="2019-02" db="EMBL/GenBank/DDBJ databases">
        <title>Deep-cultivation of Planctomycetes and their phenomic and genomic characterization uncovers novel biology.</title>
        <authorList>
            <person name="Wiegand S."/>
            <person name="Jogler M."/>
            <person name="Boedeker C."/>
            <person name="Pinto D."/>
            <person name="Vollmers J."/>
            <person name="Rivas-Marin E."/>
            <person name="Kohn T."/>
            <person name="Peeters S.H."/>
            <person name="Heuer A."/>
            <person name="Rast P."/>
            <person name="Oberbeckmann S."/>
            <person name="Bunk B."/>
            <person name="Jeske O."/>
            <person name="Meyerdierks A."/>
            <person name="Storesund J.E."/>
            <person name="Kallscheuer N."/>
            <person name="Luecker S."/>
            <person name="Lage O.M."/>
            <person name="Pohl T."/>
            <person name="Merkel B.J."/>
            <person name="Hornburger P."/>
            <person name="Mueller R.-W."/>
            <person name="Bruemmer F."/>
            <person name="Labrenz M."/>
            <person name="Spormann A.M."/>
            <person name="Op den Camp H."/>
            <person name="Overmann J."/>
            <person name="Amann R."/>
            <person name="Jetten M.S.M."/>
            <person name="Mascher T."/>
            <person name="Medema M.H."/>
            <person name="Devos D.P."/>
            <person name="Kaster A.-K."/>
            <person name="Ovreas L."/>
            <person name="Rohde M."/>
            <person name="Galperin M.Y."/>
            <person name="Jogler C."/>
        </authorList>
    </citation>
    <scope>NUCLEOTIDE SEQUENCE [LARGE SCALE GENOMIC DNA]</scope>
    <source>
        <strain evidence="1 2">SV_7m_r</strain>
    </source>
</reference>
<evidence type="ECO:0000313" key="1">
    <source>
        <dbReference type="EMBL" id="QDT61798.1"/>
    </source>
</evidence>
<dbReference type="AlphaFoldDB" id="A0A517T084"/>
<sequence>MQKRLGGPKTALEGPKGVEKVLWNGLFPPFSPRLAGISLANLHIIASERAKFAAQKNRRFFAILRKKLGSNLSAELGEGPSPKAATARFGLRNVFSIACR</sequence>
<protein>
    <submittedName>
        <fullName evidence="1">Uncharacterized protein</fullName>
    </submittedName>
</protein>
<evidence type="ECO:0000313" key="2">
    <source>
        <dbReference type="Proteomes" id="UP000315003"/>
    </source>
</evidence>
<gene>
    <name evidence="1" type="ORF">SV7mr_43380</name>
</gene>